<sequence>FSSEESNRKPFMAENQNDEIVIREDSYNPFVTKTSESLIADDESSGYNDTREKDEDYFKKQQEILQEMDQTFDSNDDTSVQNYENKASDDYYDVNDIKGT</sequence>
<dbReference type="EMBL" id="JAIUEN010000766">
    <property type="protein sequence ID" value="MCE3364356.1"/>
    <property type="molecule type" value="Genomic_DNA"/>
</dbReference>
<dbReference type="Proteomes" id="UP001200271">
    <property type="component" value="Unassembled WGS sequence"/>
</dbReference>
<evidence type="ECO:0000313" key="3">
    <source>
        <dbReference type="Proteomes" id="UP001200271"/>
    </source>
</evidence>
<feature type="non-terminal residue" evidence="2">
    <location>
        <position position="1"/>
    </location>
</feature>
<gene>
    <name evidence="2" type="ORF">LB359_19250</name>
</gene>
<evidence type="ECO:0000313" key="2">
    <source>
        <dbReference type="EMBL" id="MCE3364356.1"/>
    </source>
</evidence>
<comment type="caution">
    <text evidence="2">The sequence shown here is derived from an EMBL/GenBank/DDBJ whole genome shotgun (WGS) entry which is preliminary data.</text>
</comment>
<proteinExistence type="predicted"/>
<protein>
    <submittedName>
        <fullName evidence="2">DNA mismatch repair protein MutL</fullName>
    </submittedName>
</protein>
<feature type="non-terminal residue" evidence="2">
    <location>
        <position position="100"/>
    </location>
</feature>
<feature type="region of interest" description="Disordered" evidence="1">
    <location>
        <begin position="69"/>
        <end position="100"/>
    </location>
</feature>
<reference evidence="2" key="1">
    <citation type="journal article" date="2021" name="Front Med (Lausanne)">
        <title>The Prevalence and Determinants of Fusidic Acid Resistance Among Methicillin-Resistant Staphylococcus aureus Clinical Isolates in China.</title>
        <authorList>
            <person name="Zhao H."/>
            <person name="Wang X."/>
            <person name="Wang B."/>
            <person name="Xu Y."/>
            <person name="Rao L."/>
            <person name="Wan B."/>
            <person name="Guo Y."/>
            <person name="Wu X."/>
            <person name="Yu J."/>
            <person name="Chen L."/>
            <person name="Li M."/>
            <person name="Yu F."/>
        </authorList>
    </citation>
    <scope>NUCLEOTIDE SEQUENCE</scope>
    <source>
        <strain evidence="2">NC-4</strain>
    </source>
</reference>
<reference evidence="2" key="2">
    <citation type="submission" date="2023-08" db="EMBL/GenBank/DDBJ databases">
        <authorList>
            <person name="Zhao H."/>
            <person name="Wang X."/>
        </authorList>
    </citation>
    <scope>NUCLEOTIDE SEQUENCE</scope>
    <source>
        <strain evidence="2">NC-4</strain>
    </source>
</reference>
<accession>A0AAW4YE20</accession>
<dbReference type="AlphaFoldDB" id="A0AAW4YE20"/>
<feature type="compositionally biased region" description="Polar residues" evidence="1">
    <location>
        <begin position="69"/>
        <end position="85"/>
    </location>
</feature>
<organism evidence="2 3">
    <name type="scientific">Staphylococcus aureus</name>
    <dbReference type="NCBI Taxonomy" id="1280"/>
    <lineage>
        <taxon>Bacteria</taxon>
        <taxon>Bacillati</taxon>
        <taxon>Bacillota</taxon>
        <taxon>Bacilli</taxon>
        <taxon>Bacillales</taxon>
        <taxon>Staphylococcaceae</taxon>
        <taxon>Staphylococcus</taxon>
    </lineage>
</organism>
<evidence type="ECO:0000256" key="1">
    <source>
        <dbReference type="SAM" id="MobiDB-lite"/>
    </source>
</evidence>
<name>A0AAW4YE20_STAAU</name>